<dbReference type="Proteomes" id="UP000886818">
    <property type="component" value="Chromosome"/>
</dbReference>
<dbReference type="EMBL" id="CP078093">
    <property type="protein sequence ID" value="QXM07397.1"/>
    <property type="molecule type" value="Genomic_DNA"/>
</dbReference>
<dbReference type="RefSeq" id="WP_218284081.1">
    <property type="nucleotide sequence ID" value="NZ_CP078093.1"/>
</dbReference>
<keyword evidence="3" id="KW-1185">Reference proteome</keyword>
<sequence length="145" mass="16992">MLKSRGWSLSLKRIQRLMQKLGIRSIVHKKFKHYSSKCNEIIGKNIIKRDFTATCINQKWVADITYIYTIKNGWCYLASIMDLYTRKIIGYSFSKSMTTELTIKALENAYLNQRPNGQVIIHSDRGSQYTSYEYMKKVKSLGLFE</sequence>
<feature type="domain" description="Integrase catalytic" evidence="1">
    <location>
        <begin position="50"/>
        <end position="145"/>
    </location>
</feature>
<dbReference type="InterPro" id="IPR001584">
    <property type="entry name" value="Integrase_cat-core"/>
</dbReference>
<dbReference type="Pfam" id="PF00665">
    <property type="entry name" value="rve"/>
    <property type="match status" value="1"/>
</dbReference>
<evidence type="ECO:0000259" key="1">
    <source>
        <dbReference type="PROSITE" id="PS50994"/>
    </source>
</evidence>
<dbReference type="PANTHER" id="PTHR46889">
    <property type="entry name" value="TRANSPOSASE INSF FOR INSERTION SEQUENCE IS3B-RELATED"/>
    <property type="match status" value="1"/>
</dbReference>
<organism evidence="2 3">
    <name type="scientific">Crassaminicella indica</name>
    <dbReference type="NCBI Taxonomy" id="2855394"/>
    <lineage>
        <taxon>Bacteria</taxon>
        <taxon>Bacillati</taxon>
        <taxon>Bacillota</taxon>
        <taxon>Clostridia</taxon>
        <taxon>Eubacteriales</taxon>
        <taxon>Clostridiaceae</taxon>
        <taxon>Crassaminicella</taxon>
    </lineage>
</organism>
<gene>
    <name evidence="2" type="ORF">KVH43_05215</name>
</gene>
<proteinExistence type="predicted"/>
<evidence type="ECO:0000313" key="3">
    <source>
        <dbReference type="Proteomes" id="UP000886818"/>
    </source>
</evidence>
<reference evidence="2" key="1">
    <citation type="submission" date="2021-07" db="EMBL/GenBank/DDBJ databases">
        <title>Complete genome sequence of Crassaminicella sp. 143-21, isolated from a deep-sea hydrothermal vent.</title>
        <authorList>
            <person name="Li X."/>
        </authorList>
    </citation>
    <scope>NUCLEOTIDE SEQUENCE</scope>
    <source>
        <strain evidence="2">143-21</strain>
    </source>
</reference>
<protein>
    <submittedName>
        <fullName evidence="2">IS3 family transposase</fullName>
    </submittedName>
</protein>
<accession>A0ABX8RG10</accession>
<evidence type="ECO:0000313" key="2">
    <source>
        <dbReference type="EMBL" id="QXM07397.1"/>
    </source>
</evidence>
<dbReference type="InterPro" id="IPR048020">
    <property type="entry name" value="Transpos_IS3"/>
</dbReference>
<dbReference type="InterPro" id="IPR050900">
    <property type="entry name" value="Transposase_IS3/IS150/IS904"/>
</dbReference>
<name>A0ABX8RG10_9CLOT</name>
<dbReference type="PROSITE" id="PS50994">
    <property type="entry name" value="INTEGRASE"/>
    <property type="match status" value="1"/>
</dbReference>
<dbReference type="NCBIfam" id="NF033516">
    <property type="entry name" value="transpos_IS3"/>
    <property type="match status" value="1"/>
</dbReference>